<name>A0A183NM40_9TREM</name>
<evidence type="ECO:0000313" key="2">
    <source>
        <dbReference type="Proteomes" id="UP000269396"/>
    </source>
</evidence>
<proteinExistence type="predicted"/>
<reference evidence="1 2" key="1">
    <citation type="submission" date="2018-11" db="EMBL/GenBank/DDBJ databases">
        <authorList>
            <consortium name="Pathogen Informatics"/>
        </authorList>
    </citation>
    <scope>NUCLEOTIDE SEQUENCE [LARGE SCALE GENOMIC DNA]</scope>
    <source>
        <strain>Denwood</strain>
        <strain evidence="2">Zambia</strain>
    </source>
</reference>
<feature type="non-terminal residue" evidence="1">
    <location>
        <position position="1"/>
    </location>
</feature>
<keyword evidence="2" id="KW-1185">Reference proteome</keyword>
<gene>
    <name evidence="1" type="ORF">SMTD_LOCUS3176</name>
</gene>
<dbReference type="STRING" id="31246.A0A183NM40"/>
<accession>A0A183NM40</accession>
<dbReference type="AlphaFoldDB" id="A0A183NM40"/>
<evidence type="ECO:0000313" key="1">
    <source>
        <dbReference type="EMBL" id="VDO92765.1"/>
    </source>
</evidence>
<organism evidence="1 2">
    <name type="scientific">Schistosoma mattheei</name>
    <dbReference type="NCBI Taxonomy" id="31246"/>
    <lineage>
        <taxon>Eukaryota</taxon>
        <taxon>Metazoa</taxon>
        <taxon>Spiralia</taxon>
        <taxon>Lophotrochozoa</taxon>
        <taxon>Platyhelminthes</taxon>
        <taxon>Trematoda</taxon>
        <taxon>Digenea</taxon>
        <taxon>Strigeidida</taxon>
        <taxon>Schistosomatoidea</taxon>
        <taxon>Schistosomatidae</taxon>
        <taxon>Schistosoma</taxon>
    </lineage>
</organism>
<dbReference type="Proteomes" id="UP000269396">
    <property type="component" value="Unassembled WGS sequence"/>
</dbReference>
<dbReference type="EMBL" id="UZAL01005331">
    <property type="protein sequence ID" value="VDO92765.1"/>
    <property type="molecule type" value="Genomic_DNA"/>
</dbReference>
<protein>
    <submittedName>
        <fullName evidence="1">Uncharacterized protein</fullName>
    </submittedName>
</protein>
<sequence length="105" mass="12296">SHNKFAFQSSSWAKCRFRVIELTHSWRQSNDPKLAHLLSVIREGQCPQWAVERLRSRLVSELVNDQNKPKIIATRLCTHRADADAWNQRKLSELPGRLNNVHWIV</sequence>